<evidence type="ECO:0000256" key="1">
    <source>
        <dbReference type="SAM" id="MobiDB-lite"/>
    </source>
</evidence>
<keyword evidence="2" id="KW-0472">Membrane</keyword>
<keyword evidence="2" id="KW-1133">Transmembrane helix</keyword>
<evidence type="ECO:0000313" key="3">
    <source>
        <dbReference type="EMBL" id="RLP78222.1"/>
    </source>
</evidence>
<feature type="compositionally biased region" description="Low complexity" evidence="1">
    <location>
        <begin position="450"/>
        <end position="467"/>
    </location>
</feature>
<reference evidence="3 4" key="1">
    <citation type="submission" date="2018-10" db="EMBL/GenBank/DDBJ databases">
        <title>Xanthobacter tagetidis genome sequencing and assembly.</title>
        <authorList>
            <person name="Maclea K.S."/>
            <person name="Goen A.E."/>
            <person name="Fatima S.A."/>
        </authorList>
    </citation>
    <scope>NUCLEOTIDE SEQUENCE [LARGE SCALE GENOMIC DNA]</scope>
    <source>
        <strain evidence="3 4">ATCC 700314</strain>
    </source>
</reference>
<comment type="caution">
    <text evidence="3">The sequence shown here is derived from an EMBL/GenBank/DDBJ whole genome shotgun (WGS) entry which is preliminary data.</text>
</comment>
<feature type="transmembrane region" description="Helical" evidence="2">
    <location>
        <begin position="29"/>
        <end position="48"/>
    </location>
</feature>
<dbReference type="RefSeq" id="WP_121623689.1">
    <property type="nucleotide sequence ID" value="NZ_JACIIW010000009.1"/>
</dbReference>
<name>A0A3L7AFQ1_9HYPH</name>
<evidence type="ECO:0000256" key="2">
    <source>
        <dbReference type="SAM" id="Phobius"/>
    </source>
</evidence>
<protein>
    <recommendedName>
        <fullName evidence="5">Polysaccharide chain length determinant N-terminal domain-containing protein</fullName>
    </recommendedName>
</protein>
<keyword evidence="4" id="KW-1185">Reference proteome</keyword>
<evidence type="ECO:0008006" key="5">
    <source>
        <dbReference type="Google" id="ProtNLM"/>
    </source>
</evidence>
<dbReference type="PANTHER" id="PTHR32309:SF31">
    <property type="entry name" value="CAPSULAR EXOPOLYSACCHARIDE FAMILY"/>
    <property type="match status" value="1"/>
</dbReference>
<accession>A0A3L7AFQ1</accession>
<dbReference type="Proteomes" id="UP000269692">
    <property type="component" value="Unassembled WGS sequence"/>
</dbReference>
<keyword evidence="2" id="KW-0812">Transmembrane</keyword>
<dbReference type="PANTHER" id="PTHR32309">
    <property type="entry name" value="TYROSINE-PROTEIN KINASE"/>
    <property type="match status" value="1"/>
</dbReference>
<dbReference type="OrthoDB" id="7786248at2"/>
<dbReference type="InterPro" id="IPR050445">
    <property type="entry name" value="Bact_polysacc_biosynth/exp"/>
</dbReference>
<dbReference type="Gene3D" id="3.40.50.300">
    <property type="entry name" value="P-loop containing nucleotide triphosphate hydrolases"/>
    <property type="match status" value="1"/>
</dbReference>
<evidence type="ECO:0000313" key="4">
    <source>
        <dbReference type="Proteomes" id="UP000269692"/>
    </source>
</evidence>
<dbReference type="SUPFAM" id="SSF52540">
    <property type="entry name" value="P-loop containing nucleoside triphosphate hydrolases"/>
    <property type="match status" value="1"/>
</dbReference>
<feature type="compositionally biased region" description="Low complexity" evidence="1">
    <location>
        <begin position="487"/>
        <end position="498"/>
    </location>
</feature>
<proteinExistence type="predicted"/>
<dbReference type="InterPro" id="IPR027417">
    <property type="entry name" value="P-loop_NTPase"/>
</dbReference>
<gene>
    <name evidence="3" type="ORF">D9R14_12620</name>
</gene>
<dbReference type="AlphaFoldDB" id="A0A3L7AFQ1"/>
<dbReference type="EMBL" id="RCTF01000009">
    <property type="protein sequence ID" value="RLP78222.1"/>
    <property type="molecule type" value="Genomic_DNA"/>
</dbReference>
<sequence length="498" mass="52044">MAHDMVHESAQESAYAFSGVRRARPSVRAVAWGALAVAAVLALFPLRFTAFSTVAFEVGAEPPAVVTRGMAQLIASREMAHDALQKLDAADVARLSAGGTIAAATQDFRSSAARAAWRLMENIEVRPERGGRALEISVSAPSAALAARIANAYVSALLDLQASARAQAEAEAQGFALPVMRRGPSAALPMLPDPPRPVLVVVLLGALSALLITGRMRRRPILAGQVEADDLPRELEGDIRVQWLDAGDDRGLDAAAAVERLTALMPPSAPMGQVALVTSDDWPEASARCAVELARRLAEDARVALIALDGSAEELGALVSDPRAPGVSELLFGVAGFGETIHRDAHSRAHVIPPGRDARGGPGMVGAERLVLVLGALRQTYDHVVVAAPSLAGSRGAERLAQLDPLLVCIHGEETPATAAVQSYDAIAAHSFKRVAMLCLSARAFDPPAAVDDPDTLAPPSIDAQDQPQPPAGEPEAPRRKRKGRKAGQLPLPLAGAA</sequence>
<organism evidence="3 4">
    <name type="scientific">Xanthobacter tagetidis</name>
    <dbReference type="NCBI Taxonomy" id="60216"/>
    <lineage>
        <taxon>Bacteria</taxon>
        <taxon>Pseudomonadati</taxon>
        <taxon>Pseudomonadota</taxon>
        <taxon>Alphaproteobacteria</taxon>
        <taxon>Hyphomicrobiales</taxon>
        <taxon>Xanthobacteraceae</taxon>
        <taxon>Xanthobacter</taxon>
    </lineage>
</organism>
<feature type="region of interest" description="Disordered" evidence="1">
    <location>
        <begin position="450"/>
        <end position="498"/>
    </location>
</feature>